<organism evidence="3 4">
    <name type="scientific">Desulfurococcus mucosus (strain ATCC 35584 / DSM 2162 / JCM 9187 / O7/1)</name>
    <dbReference type="NCBI Taxonomy" id="765177"/>
    <lineage>
        <taxon>Archaea</taxon>
        <taxon>Thermoproteota</taxon>
        <taxon>Thermoprotei</taxon>
        <taxon>Desulfurococcales</taxon>
        <taxon>Desulfurococcaceae</taxon>
        <taxon>Desulfurococcus</taxon>
    </lineage>
</organism>
<protein>
    <submittedName>
        <fullName evidence="3">3-hexulose-6-phosphate isomerase</fullName>
        <ecNumber evidence="3">5.3.1.27</ecNumber>
    </submittedName>
</protein>
<dbReference type="InterPro" id="IPR017552">
    <property type="entry name" value="PHI/rmpB"/>
</dbReference>
<dbReference type="eggNOG" id="arCOG00068">
    <property type="taxonomic scope" value="Archaea"/>
</dbReference>
<dbReference type="InterPro" id="IPR001347">
    <property type="entry name" value="SIS_dom"/>
</dbReference>
<dbReference type="SUPFAM" id="SSF53697">
    <property type="entry name" value="SIS domain"/>
    <property type="match status" value="1"/>
</dbReference>
<dbReference type="NCBIfam" id="TIGR03127">
    <property type="entry name" value="RuMP_HxlB"/>
    <property type="match status" value="1"/>
</dbReference>
<evidence type="ECO:0000313" key="4">
    <source>
        <dbReference type="Proteomes" id="UP000001068"/>
    </source>
</evidence>
<dbReference type="HOGENOM" id="CLU_094236_1_1_2"/>
<reference evidence="3 4" key="2">
    <citation type="journal article" date="2011" name="Stand. Genomic Sci.">
        <title>Complete genome sequence of Desulfurococcus mucosus type strain (O7/1).</title>
        <authorList>
            <person name="Wirth R."/>
            <person name="Chertkov O."/>
            <person name="Held B."/>
            <person name="Lapidus A."/>
            <person name="Nolan M."/>
            <person name="Lucas S."/>
            <person name="Hammon N."/>
            <person name="Deshpande S."/>
            <person name="Cheng J.F."/>
            <person name="Tapia R."/>
            <person name="Han C."/>
            <person name="Goodwin L."/>
            <person name="Pitluck S."/>
            <person name="Liolios K."/>
            <person name="Ioanna P."/>
            <person name="Ivanova N."/>
            <person name="Mavromatis K."/>
            <person name="Mikhailova N."/>
            <person name="Pati A."/>
            <person name="Chen A."/>
            <person name="Palaniappan K."/>
            <person name="Land M."/>
            <person name="Hauser L."/>
            <person name="Chang Y.J."/>
            <person name="Jeffries C.D."/>
            <person name="Bilek Y."/>
            <person name="Hader T."/>
            <person name="Rohde M."/>
            <person name="Spring S."/>
            <person name="Sikorski J."/>
            <person name="Goker M."/>
            <person name="Woyke T."/>
            <person name="Bristow J."/>
            <person name="Eisen J.A."/>
            <person name="Markowitz V."/>
            <person name="Hugenholtz P."/>
            <person name="Kyrpides N.C."/>
            <person name="Klenk H.P."/>
        </authorList>
    </citation>
    <scope>NUCLEOTIDE SEQUENCE [LARGE SCALE GENOMIC DNA]</scope>
    <source>
        <strain evidence="4">ATCC 35584 / DSM 2162 / JCM 9187 / O7/1</strain>
    </source>
</reference>
<dbReference type="CDD" id="cd05005">
    <property type="entry name" value="SIS_PHI"/>
    <property type="match status" value="1"/>
</dbReference>
<proteinExistence type="inferred from homology"/>
<feature type="domain" description="SIS" evidence="2">
    <location>
        <begin position="36"/>
        <end position="188"/>
    </location>
</feature>
<dbReference type="OrthoDB" id="350569at2157"/>
<dbReference type="RefSeq" id="WP_013562475.1">
    <property type="nucleotide sequence ID" value="NC_014961.1"/>
</dbReference>
<dbReference type="AlphaFoldDB" id="E8R9S7"/>
<dbReference type="InterPro" id="IPR046348">
    <property type="entry name" value="SIS_dom_sf"/>
</dbReference>
<evidence type="ECO:0000259" key="2">
    <source>
        <dbReference type="PROSITE" id="PS51464"/>
    </source>
</evidence>
<dbReference type="Proteomes" id="UP000001068">
    <property type="component" value="Chromosome"/>
</dbReference>
<dbReference type="GO" id="GO:1901135">
    <property type="term" value="P:carbohydrate derivative metabolic process"/>
    <property type="evidence" value="ECO:0007669"/>
    <property type="project" value="InterPro"/>
</dbReference>
<evidence type="ECO:0000256" key="1">
    <source>
        <dbReference type="ARBA" id="ARBA00009235"/>
    </source>
</evidence>
<name>E8R9S7_DESM0</name>
<dbReference type="GO" id="GO:0097367">
    <property type="term" value="F:carbohydrate derivative binding"/>
    <property type="evidence" value="ECO:0007669"/>
    <property type="project" value="InterPro"/>
</dbReference>
<dbReference type="Gene3D" id="3.40.50.10490">
    <property type="entry name" value="Glucose-6-phosphate isomerase like protein, domain 1"/>
    <property type="match status" value="1"/>
</dbReference>
<dbReference type="EMBL" id="CP002363">
    <property type="protein sequence ID" value="ADV65253.1"/>
    <property type="molecule type" value="Genomic_DNA"/>
</dbReference>
<dbReference type="STRING" id="765177.Desmu_0950"/>
<sequence>MVSGTTRDAVLSIVDFVLKAVDLISDEEKEKMISTLIDALKNGRKVFIIGAGRSGLVGKAFAMRLLHLGFNVYVVGETILPRASQGDVLVSISGSGRTRLVVAAAEAARSVGVKVIAITTYPDSPLGRIADIVVKIPGRTKMSSEEDYISRQILGLHEPLAPLGTLFEDTLLLFLDGVVVELMERLGVSEEDLRNRHANIE</sequence>
<comment type="similarity">
    <text evidence="1">Belongs to the SIS family. PHI subfamily.</text>
</comment>
<reference evidence="4" key="1">
    <citation type="submission" date="2010-11" db="EMBL/GenBank/DDBJ databases">
        <title>The complete genome of Desulfurococcus mucosus DSM 2162.</title>
        <authorList>
            <consortium name="US DOE Joint Genome Institute (JGI-PGF)"/>
            <person name="Lucas S."/>
            <person name="Copeland A."/>
            <person name="Lapidus A."/>
            <person name="Bruce D."/>
            <person name="Goodwin L."/>
            <person name="Pitluck S."/>
            <person name="Kyrpides N."/>
            <person name="Mavromatis K."/>
            <person name="Pagani I."/>
            <person name="Ivanova N."/>
            <person name="Ovchinnikova G."/>
            <person name="Chertkov O."/>
            <person name="Held B."/>
            <person name="Brettin T."/>
            <person name="Detter J.C."/>
            <person name="Tapia R."/>
            <person name="Han C."/>
            <person name="Land M."/>
            <person name="Hauser L."/>
            <person name="Markowitz V."/>
            <person name="Cheng J.-F."/>
            <person name="Hugenholtz P."/>
            <person name="Woyke T."/>
            <person name="Wu D."/>
            <person name="Wirth R."/>
            <person name="Bilek Y."/>
            <person name="Hader T."/>
            <person name="Klenk H.-P."/>
            <person name="Eisen J.A."/>
        </authorList>
    </citation>
    <scope>NUCLEOTIDE SEQUENCE [LARGE SCALE GENOMIC DNA]</scope>
    <source>
        <strain evidence="4">ATCC 35584 / DSM 2162 / JCM 9187 / O7/1</strain>
    </source>
</reference>
<dbReference type="EC" id="5.3.1.27" evidence="3"/>
<dbReference type="GeneID" id="10153650"/>
<accession>E8R9S7</accession>
<gene>
    <name evidence="3" type="ordered locus">Desmu_0950</name>
</gene>
<dbReference type="PROSITE" id="PS51464">
    <property type="entry name" value="SIS"/>
    <property type="match status" value="1"/>
</dbReference>
<dbReference type="Pfam" id="PF01380">
    <property type="entry name" value="SIS"/>
    <property type="match status" value="1"/>
</dbReference>
<keyword evidence="3" id="KW-0413">Isomerase</keyword>
<dbReference type="KEGG" id="dmu:Desmu_0950"/>
<dbReference type="GO" id="GO:0043800">
    <property type="term" value="F:6-phospho-3-hexuloisomerase activity"/>
    <property type="evidence" value="ECO:0007669"/>
    <property type="project" value="UniProtKB-EC"/>
</dbReference>
<dbReference type="PANTHER" id="PTHR43443">
    <property type="entry name" value="3-HEXULOSE-6-PHOSPHATE ISOMERASE"/>
    <property type="match status" value="1"/>
</dbReference>
<dbReference type="PANTHER" id="PTHR43443:SF1">
    <property type="entry name" value="3-HEXULOSE-6-PHOSPHATE ISOMERASE"/>
    <property type="match status" value="1"/>
</dbReference>
<keyword evidence="4" id="KW-1185">Reference proteome</keyword>
<evidence type="ECO:0000313" key="3">
    <source>
        <dbReference type="EMBL" id="ADV65253.1"/>
    </source>
</evidence>